<organism evidence="1 2">
    <name type="scientific">Dokdonia ponticola</name>
    <dbReference type="NCBI Taxonomy" id="2041041"/>
    <lineage>
        <taxon>Bacteria</taxon>
        <taxon>Pseudomonadati</taxon>
        <taxon>Bacteroidota</taxon>
        <taxon>Flavobacteriia</taxon>
        <taxon>Flavobacteriales</taxon>
        <taxon>Flavobacteriaceae</taxon>
        <taxon>Dokdonia</taxon>
    </lineage>
</organism>
<comment type="caution">
    <text evidence="1">The sequence shown here is derived from an EMBL/GenBank/DDBJ whole genome shotgun (WGS) entry which is preliminary data.</text>
</comment>
<gene>
    <name evidence="1" type="ORF">ACFO3O_17305</name>
</gene>
<dbReference type="RefSeq" id="WP_379981123.1">
    <property type="nucleotide sequence ID" value="NZ_JBHSFV010000011.1"/>
</dbReference>
<proteinExistence type="predicted"/>
<dbReference type="Pfam" id="PF19515">
    <property type="entry name" value="DUF6048"/>
    <property type="match status" value="1"/>
</dbReference>
<accession>A0ABV9I1I4</accession>
<dbReference type="EMBL" id="JBHSFV010000011">
    <property type="protein sequence ID" value="MFC4635673.1"/>
    <property type="molecule type" value="Genomic_DNA"/>
</dbReference>
<protein>
    <submittedName>
        <fullName evidence="1">DUF6048 family protein</fullName>
    </submittedName>
</protein>
<name>A0ABV9I1I4_9FLAO</name>
<evidence type="ECO:0000313" key="1">
    <source>
        <dbReference type="EMBL" id="MFC4635673.1"/>
    </source>
</evidence>
<dbReference type="Proteomes" id="UP001596043">
    <property type="component" value="Unassembled WGS sequence"/>
</dbReference>
<reference evidence="2" key="1">
    <citation type="journal article" date="2019" name="Int. J. Syst. Evol. Microbiol.">
        <title>The Global Catalogue of Microorganisms (GCM) 10K type strain sequencing project: providing services to taxonomists for standard genome sequencing and annotation.</title>
        <authorList>
            <consortium name="The Broad Institute Genomics Platform"/>
            <consortium name="The Broad Institute Genome Sequencing Center for Infectious Disease"/>
            <person name="Wu L."/>
            <person name="Ma J."/>
        </authorList>
    </citation>
    <scope>NUCLEOTIDE SEQUENCE [LARGE SCALE GENOMIC DNA]</scope>
    <source>
        <strain evidence="2">YJ-61-S</strain>
    </source>
</reference>
<keyword evidence="2" id="KW-1185">Reference proteome</keyword>
<evidence type="ECO:0000313" key="2">
    <source>
        <dbReference type="Proteomes" id="UP001596043"/>
    </source>
</evidence>
<dbReference type="InterPro" id="IPR046111">
    <property type="entry name" value="DUF6048"/>
</dbReference>
<sequence>MSTIMCAQENEKTTVIDTSSQKEKYGLRVGIDLSKPIRSFLDDNYSGLELVGDFRISNNYYIAAELGNENRTVDDFTNIDVTSKGSYIKAGFNYNAYNNWLGMNNLIYAGVRAGFSTFTQELTSYTISTSNTFFEEDLRTDTREFTGLNAAWLEFQLGIQTELFSNLYLGLNVQIKNRVAETGPDGFENVYIPGFGKTTDASKFGVGYGYTISYLIPIFKK</sequence>